<dbReference type="EC" id="2.6.1.42" evidence="7 19"/>
<dbReference type="Gene3D" id="3.20.10.10">
    <property type="entry name" value="D-amino Acid Aminotransferase, subunit A, domain 2"/>
    <property type="match status" value="1"/>
</dbReference>
<dbReference type="Pfam" id="PF01063">
    <property type="entry name" value="Aminotran_4"/>
    <property type="match status" value="1"/>
</dbReference>
<dbReference type="UniPathway" id="UPA00048">
    <property type="reaction ID" value="UER00073"/>
</dbReference>
<comment type="catalytic activity">
    <reaction evidence="15 19">
        <text>L-isoleucine + 2-oxoglutarate = (S)-3-methyl-2-oxopentanoate + L-glutamate</text>
        <dbReference type="Rhea" id="RHEA:24801"/>
        <dbReference type="ChEBI" id="CHEBI:16810"/>
        <dbReference type="ChEBI" id="CHEBI:29985"/>
        <dbReference type="ChEBI" id="CHEBI:35146"/>
        <dbReference type="ChEBI" id="CHEBI:58045"/>
        <dbReference type="EC" id="2.6.1.42"/>
    </reaction>
</comment>
<gene>
    <name evidence="19" type="primary">ilvE</name>
    <name evidence="20" type="ORF">SAMN04488540_101108</name>
</gene>
<comment type="similarity">
    <text evidence="6 17">Belongs to the class-IV pyridoxal-phosphate-dependent aminotransferase family.</text>
</comment>
<evidence type="ECO:0000256" key="2">
    <source>
        <dbReference type="ARBA" id="ARBA00003109"/>
    </source>
</evidence>
<dbReference type="GO" id="GO:0009098">
    <property type="term" value="P:L-leucine biosynthetic process"/>
    <property type="evidence" value="ECO:0007669"/>
    <property type="project" value="UniProtKB-UniPathway"/>
</dbReference>
<dbReference type="NCBIfam" id="TIGR01122">
    <property type="entry name" value="ilvE_I"/>
    <property type="match status" value="1"/>
</dbReference>
<evidence type="ECO:0000256" key="3">
    <source>
        <dbReference type="ARBA" id="ARBA00004824"/>
    </source>
</evidence>
<keyword evidence="9 19" id="KW-0032">Aminotransferase</keyword>
<evidence type="ECO:0000256" key="10">
    <source>
        <dbReference type="ARBA" id="ARBA00022605"/>
    </source>
</evidence>
<accession>A0A1G8JNR8</accession>
<organism evidence="20 21">
    <name type="scientific">Ferrimonas sediminum</name>
    <dbReference type="NCBI Taxonomy" id="718193"/>
    <lineage>
        <taxon>Bacteria</taxon>
        <taxon>Pseudomonadati</taxon>
        <taxon>Pseudomonadota</taxon>
        <taxon>Gammaproteobacteria</taxon>
        <taxon>Alteromonadales</taxon>
        <taxon>Ferrimonadaceae</taxon>
        <taxon>Ferrimonas</taxon>
    </lineage>
</organism>
<evidence type="ECO:0000313" key="21">
    <source>
        <dbReference type="Proteomes" id="UP000199527"/>
    </source>
</evidence>
<dbReference type="SUPFAM" id="SSF56752">
    <property type="entry name" value="D-aminoacid aminotransferase-like PLP-dependent enzymes"/>
    <property type="match status" value="1"/>
</dbReference>
<keyword evidence="21" id="KW-1185">Reference proteome</keyword>
<dbReference type="InterPro" id="IPR001544">
    <property type="entry name" value="Aminotrans_IV"/>
</dbReference>
<sequence length="324" mass="35007">MSQADFIWFNGKMMPWQDAQVHVLSHALHYGSSVFEGIRAYHTPKGPAVFRLKEHIQRLYDSAKIYRMPIPFAPAELEQACRDTINDNGLDSAYIRPLAFYGNVGLGVNVPPGSQAEVIVASFPWGAYLGEEASQEGVDVCVSSWSRLAPNTMPTAAKAGGNYLSSQLISGEAKRHGYAEGIALDVNGQISEGAGENLFVVKNGVLITPPVTAAILPGITRDTIMTLARDAGYQVKEEALAREALYLADEVFMTGTAAEIVPVRSVDGIQVGEGKRGPVTADLQAAFFGLFSGITEDKWGWLDYVSEEAENKQEFAACTTAKVL</sequence>
<comment type="function">
    <text evidence="2 19">Acts on leucine, isoleucine and valine.</text>
</comment>
<evidence type="ECO:0000256" key="11">
    <source>
        <dbReference type="ARBA" id="ARBA00022679"/>
    </source>
</evidence>
<dbReference type="InterPro" id="IPR043132">
    <property type="entry name" value="BCAT-like_C"/>
</dbReference>
<evidence type="ECO:0000256" key="15">
    <source>
        <dbReference type="ARBA" id="ARBA00048798"/>
    </source>
</evidence>
<protein>
    <recommendedName>
        <fullName evidence="8 19">Branched-chain-amino-acid aminotransferase</fullName>
        <shortName evidence="19">BCAT</shortName>
        <ecNumber evidence="7 19">2.6.1.42</ecNumber>
    </recommendedName>
</protein>
<reference evidence="21" key="1">
    <citation type="submission" date="2016-10" db="EMBL/GenBank/DDBJ databases">
        <authorList>
            <person name="Varghese N."/>
            <person name="Submissions S."/>
        </authorList>
    </citation>
    <scope>NUCLEOTIDE SEQUENCE [LARGE SCALE GENOMIC DNA]</scope>
    <source>
        <strain evidence="21">DSM 23317</strain>
    </source>
</reference>
<dbReference type="GO" id="GO:0006532">
    <property type="term" value="P:aspartate biosynthetic process"/>
    <property type="evidence" value="ECO:0007669"/>
    <property type="project" value="TreeGrafter"/>
</dbReference>
<dbReference type="GO" id="GO:0009097">
    <property type="term" value="P:isoleucine biosynthetic process"/>
    <property type="evidence" value="ECO:0007669"/>
    <property type="project" value="UniProtKB-UniPathway"/>
</dbReference>
<evidence type="ECO:0000256" key="5">
    <source>
        <dbReference type="ARBA" id="ARBA00005072"/>
    </source>
</evidence>
<comment type="cofactor">
    <cofactor evidence="1 18">
        <name>pyridoxal 5'-phosphate</name>
        <dbReference type="ChEBI" id="CHEBI:597326"/>
    </cofactor>
</comment>
<dbReference type="OrthoDB" id="21319at2"/>
<comment type="catalytic activity">
    <reaction evidence="14 19">
        <text>L-valine + 2-oxoglutarate = 3-methyl-2-oxobutanoate + L-glutamate</text>
        <dbReference type="Rhea" id="RHEA:24813"/>
        <dbReference type="ChEBI" id="CHEBI:11851"/>
        <dbReference type="ChEBI" id="CHEBI:16810"/>
        <dbReference type="ChEBI" id="CHEBI:29985"/>
        <dbReference type="ChEBI" id="CHEBI:57762"/>
        <dbReference type="EC" id="2.6.1.42"/>
    </reaction>
</comment>
<comment type="catalytic activity">
    <reaction evidence="16 19">
        <text>L-leucine + 2-oxoglutarate = 4-methyl-2-oxopentanoate + L-glutamate</text>
        <dbReference type="Rhea" id="RHEA:18321"/>
        <dbReference type="ChEBI" id="CHEBI:16810"/>
        <dbReference type="ChEBI" id="CHEBI:17865"/>
        <dbReference type="ChEBI" id="CHEBI:29985"/>
        <dbReference type="ChEBI" id="CHEBI:57427"/>
        <dbReference type="EC" id="2.6.1.42"/>
    </reaction>
</comment>
<evidence type="ECO:0000256" key="16">
    <source>
        <dbReference type="ARBA" id="ARBA00049229"/>
    </source>
</evidence>
<keyword evidence="12 18" id="KW-0663">Pyridoxal phosphate</keyword>
<dbReference type="Proteomes" id="UP000199527">
    <property type="component" value="Unassembled WGS sequence"/>
</dbReference>
<evidence type="ECO:0000256" key="17">
    <source>
        <dbReference type="RuleBase" id="RU004106"/>
    </source>
</evidence>
<keyword evidence="10 19" id="KW-0028">Amino-acid biosynthesis</keyword>
<dbReference type="Gene3D" id="3.30.470.10">
    <property type="match status" value="1"/>
</dbReference>
<comment type="pathway">
    <text evidence="5 19">Amino-acid biosynthesis; L-leucine biosynthesis; L-leucine from 3-methyl-2-oxobutanoate: step 4/4.</text>
</comment>
<dbReference type="InterPro" id="IPR050571">
    <property type="entry name" value="Class-IV_PLP-Dep_Aminotrnsfr"/>
</dbReference>
<dbReference type="UniPathway" id="UPA00049">
    <property type="reaction ID" value="UER00062"/>
</dbReference>
<evidence type="ECO:0000256" key="7">
    <source>
        <dbReference type="ARBA" id="ARBA00013053"/>
    </source>
</evidence>
<evidence type="ECO:0000256" key="12">
    <source>
        <dbReference type="ARBA" id="ARBA00022898"/>
    </source>
</evidence>
<evidence type="ECO:0000256" key="13">
    <source>
        <dbReference type="ARBA" id="ARBA00023304"/>
    </source>
</evidence>
<dbReference type="FunFam" id="3.20.10.10:FF:000001">
    <property type="entry name" value="Branched-chain-amino-acid aminotransferase"/>
    <property type="match status" value="1"/>
</dbReference>
<dbReference type="GO" id="GO:0052654">
    <property type="term" value="F:L-leucine-2-oxoglutarate transaminase activity"/>
    <property type="evidence" value="ECO:0007669"/>
    <property type="project" value="RHEA"/>
</dbReference>
<evidence type="ECO:0000256" key="8">
    <source>
        <dbReference type="ARBA" id="ARBA00018179"/>
    </source>
</evidence>
<evidence type="ECO:0000256" key="6">
    <source>
        <dbReference type="ARBA" id="ARBA00009320"/>
    </source>
</evidence>
<dbReference type="PANTHER" id="PTHR42743">
    <property type="entry name" value="AMINO-ACID AMINOTRANSFERASE"/>
    <property type="match status" value="1"/>
</dbReference>
<keyword evidence="11 19" id="KW-0808">Transferase</keyword>
<dbReference type="GO" id="GO:0005829">
    <property type="term" value="C:cytosol"/>
    <property type="evidence" value="ECO:0007669"/>
    <property type="project" value="TreeGrafter"/>
</dbReference>
<comment type="pathway">
    <text evidence="4 19">Amino-acid biosynthesis; L-valine biosynthesis; L-valine from pyruvate: step 4/4.</text>
</comment>
<dbReference type="PANTHER" id="PTHR42743:SF11">
    <property type="entry name" value="AMINODEOXYCHORISMATE LYASE"/>
    <property type="match status" value="1"/>
</dbReference>
<keyword evidence="13 19" id="KW-0100">Branched-chain amino acid biosynthesis</keyword>
<evidence type="ECO:0000256" key="9">
    <source>
        <dbReference type="ARBA" id="ARBA00022576"/>
    </source>
</evidence>
<evidence type="ECO:0000256" key="1">
    <source>
        <dbReference type="ARBA" id="ARBA00001933"/>
    </source>
</evidence>
<dbReference type="NCBIfam" id="NF005146">
    <property type="entry name" value="PRK06606.1"/>
    <property type="match status" value="1"/>
</dbReference>
<evidence type="ECO:0000256" key="19">
    <source>
        <dbReference type="RuleBase" id="RU364094"/>
    </source>
</evidence>
<dbReference type="GO" id="GO:0052656">
    <property type="term" value="F:L-isoleucine-2-oxoglutarate transaminase activity"/>
    <property type="evidence" value="ECO:0007669"/>
    <property type="project" value="RHEA"/>
</dbReference>
<name>A0A1G8JNR8_9GAMM</name>
<evidence type="ECO:0000313" key="20">
    <source>
        <dbReference type="EMBL" id="SDI32806.1"/>
    </source>
</evidence>
<evidence type="ECO:0000256" key="18">
    <source>
        <dbReference type="RuleBase" id="RU004516"/>
    </source>
</evidence>
<dbReference type="InterPro" id="IPR018300">
    <property type="entry name" value="Aminotrans_IV_CS"/>
</dbReference>
<comment type="pathway">
    <text evidence="3 19">Amino-acid biosynthesis; L-isoleucine biosynthesis; L-isoleucine from 2-oxobutanoate: step 4/4.</text>
</comment>
<evidence type="ECO:0000256" key="4">
    <source>
        <dbReference type="ARBA" id="ARBA00004931"/>
    </source>
</evidence>
<dbReference type="InterPro" id="IPR033939">
    <property type="entry name" value="BCAT_family"/>
</dbReference>
<dbReference type="PROSITE" id="PS00770">
    <property type="entry name" value="AA_TRANSFER_CLASS_4"/>
    <property type="match status" value="1"/>
</dbReference>
<dbReference type="GO" id="GO:0052655">
    <property type="term" value="F:L-valine-2-oxoglutarate transaminase activity"/>
    <property type="evidence" value="ECO:0007669"/>
    <property type="project" value="RHEA"/>
</dbReference>
<evidence type="ECO:0000256" key="14">
    <source>
        <dbReference type="ARBA" id="ARBA00048212"/>
    </source>
</evidence>
<dbReference type="InterPro" id="IPR005785">
    <property type="entry name" value="B_amino_transI"/>
</dbReference>
<dbReference type="GO" id="GO:0009099">
    <property type="term" value="P:L-valine biosynthetic process"/>
    <property type="evidence" value="ECO:0007669"/>
    <property type="project" value="UniProtKB-UniPathway"/>
</dbReference>
<proteinExistence type="inferred from homology"/>
<dbReference type="UniPathway" id="UPA00047">
    <property type="reaction ID" value="UER00058"/>
</dbReference>
<dbReference type="InterPro" id="IPR043131">
    <property type="entry name" value="BCAT-like_N"/>
</dbReference>
<dbReference type="CDD" id="cd01557">
    <property type="entry name" value="BCAT_beta_family"/>
    <property type="match status" value="1"/>
</dbReference>
<dbReference type="EMBL" id="FNEM01000001">
    <property type="protein sequence ID" value="SDI32806.1"/>
    <property type="molecule type" value="Genomic_DNA"/>
</dbReference>
<dbReference type="AlphaFoldDB" id="A0A1G8JNR8"/>
<dbReference type="InterPro" id="IPR036038">
    <property type="entry name" value="Aminotransferase-like"/>
</dbReference>